<reference evidence="1" key="1">
    <citation type="submission" date="2014-09" db="EMBL/GenBank/DDBJ databases">
        <authorList>
            <person name="Magalhaes I.L.F."/>
            <person name="Oliveira U."/>
            <person name="Santos F.R."/>
            <person name="Vidigal T.H.D.A."/>
            <person name="Brescovit A.D."/>
            <person name="Santos A.J."/>
        </authorList>
    </citation>
    <scope>NUCLEOTIDE SEQUENCE</scope>
    <source>
        <tissue evidence="1">Shoot tissue taken approximately 20 cm above the soil surface</tissue>
    </source>
</reference>
<proteinExistence type="predicted"/>
<protein>
    <submittedName>
        <fullName evidence="1">Uncharacterized protein</fullName>
    </submittedName>
</protein>
<name>A0A0A9BRV5_ARUDO</name>
<dbReference type="AlphaFoldDB" id="A0A0A9BRV5"/>
<organism evidence="1">
    <name type="scientific">Arundo donax</name>
    <name type="common">Giant reed</name>
    <name type="synonym">Donax arundinaceus</name>
    <dbReference type="NCBI Taxonomy" id="35708"/>
    <lineage>
        <taxon>Eukaryota</taxon>
        <taxon>Viridiplantae</taxon>
        <taxon>Streptophyta</taxon>
        <taxon>Embryophyta</taxon>
        <taxon>Tracheophyta</taxon>
        <taxon>Spermatophyta</taxon>
        <taxon>Magnoliopsida</taxon>
        <taxon>Liliopsida</taxon>
        <taxon>Poales</taxon>
        <taxon>Poaceae</taxon>
        <taxon>PACMAD clade</taxon>
        <taxon>Arundinoideae</taxon>
        <taxon>Arundineae</taxon>
        <taxon>Arundo</taxon>
    </lineage>
</organism>
<dbReference type="EMBL" id="GBRH01231176">
    <property type="protein sequence ID" value="JAD66719.1"/>
    <property type="molecule type" value="Transcribed_RNA"/>
</dbReference>
<reference evidence="1" key="2">
    <citation type="journal article" date="2015" name="Data Brief">
        <title>Shoot transcriptome of the giant reed, Arundo donax.</title>
        <authorList>
            <person name="Barrero R.A."/>
            <person name="Guerrero F.D."/>
            <person name="Moolhuijzen P."/>
            <person name="Goolsby J.A."/>
            <person name="Tidwell J."/>
            <person name="Bellgard S.E."/>
            <person name="Bellgard M.I."/>
        </authorList>
    </citation>
    <scope>NUCLEOTIDE SEQUENCE</scope>
    <source>
        <tissue evidence="1">Shoot tissue taken approximately 20 cm above the soil surface</tissue>
    </source>
</reference>
<sequence>MKDHSISNNLFFLSMGKHGIMYKSATSFSILQTIAQ</sequence>
<evidence type="ECO:0000313" key="1">
    <source>
        <dbReference type="EMBL" id="JAD66719.1"/>
    </source>
</evidence>
<accession>A0A0A9BRV5</accession>